<evidence type="ECO:0000256" key="1">
    <source>
        <dbReference type="SAM" id="MobiDB-lite"/>
    </source>
</evidence>
<name>A0A9J6DQC6_RHIMP</name>
<sequence>MNIISLTRFAVHGLVPFVSPRCRYLYIFFIFPTGVGYAKPESPPPPYSLQTQDESYPPIESSPPPPYSLEPMGNAYSSFEDRSQPESRGDVEERSRELLTLVVNSESRLDERNFVSVVPYGAAFCRAGGGAGARHLSFPTGGQLTGCHCMSVGGGLRDMGGVLRTRSVDRCR</sequence>
<comment type="caution">
    <text evidence="2">The sequence shown here is derived from an EMBL/GenBank/DDBJ whole genome shotgun (WGS) entry which is preliminary data.</text>
</comment>
<reference evidence="2" key="1">
    <citation type="journal article" date="2020" name="Cell">
        <title>Large-Scale Comparative Analyses of Tick Genomes Elucidate Their Genetic Diversity and Vector Capacities.</title>
        <authorList>
            <consortium name="Tick Genome and Microbiome Consortium (TIGMIC)"/>
            <person name="Jia N."/>
            <person name="Wang J."/>
            <person name="Shi W."/>
            <person name="Du L."/>
            <person name="Sun Y."/>
            <person name="Zhan W."/>
            <person name="Jiang J.F."/>
            <person name="Wang Q."/>
            <person name="Zhang B."/>
            <person name="Ji P."/>
            <person name="Bell-Sakyi L."/>
            <person name="Cui X.M."/>
            <person name="Yuan T.T."/>
            <person name="Jiang B.G."/>
            <person name="Yang W.F."/>
            <person name="Lam T.T."/>
            <person name="Chang Q.C."/>
            <person name="Ding S.J."/>
            <person name="Wang X.J."/>
            <person name="Zhu J.G."/>
            <person name="Ruan X.D."/>
            <person name="Zhao L."/>
            <person name="Wei J.T."/>
            <person name="Ye R.Z."/>
            <person name="Que T.C."/>
            <person name="Du C.H."/>
            <person name="Zhou Y.H."/>
            <person name="Cheng J.X."/>
            <person name="Dai P.F."/>
            <person name="Guo W.B."/>
            <person name="Han X.H."/>
            <person name="Huang E.J."/>
            <person name="Li L.F."/>
            <person name="Wei W."/>
            <person name="Gao Y.C."/>
            <person name="Liu J.Z."/>
            <person name="Shao H.Z."/>
            <person name="Wang X."/>
            <person name="Wang C.C."/>
            <person name="Yang T.C."/>
            <person name="Huo Q.B."/>
            <person name="Li W."/>
            <person name="Chen H.Y."/>
            <person name="Chen S.E."/>
            <person name="Zhou L.G."/>
            <person name="Ni X.B."/>
            <person name="Tian J.H."/>
            <person name="Sheng Y."/>
            <person name="Liu T."/>
            <person name="Pan Y.S."/>
            <person name="Xia L.Y."/>
            <person name="Li J."/>
            <person name="Zhao F."/>
            <person name="Cao W.C."/>
        </authorList>
    </citation>
    <scope>NUCLEOTIDE SEQUENCE</scope>
    <source>
        <strain evidence="2">Rmic-2018</strain>
    </source>
</reference>
<dbReference type="Proteomes" id="UP000821866">
    <property type="component" value="Chromosome 6"/>
</dbReference>
<evidence type="ECO:0000313" key="3">
    <source>
        <dbReference type="Proteomes" id="UP000821866"/>
    </source>
</evidence>
<reference evidence="2" key="2">
    <citation type="submission" date="2021-09" db="EMBL/GenBank/DDBJ databases">
        <authorList>
            <person name="Jia N."/>
            <person name="Wang J."/>
            <person name="Shi W."/>
            <person name="Du L."/>
            <person name="Sun Y."/>
            <person name="Zhan W."/>
            <person name="Jiang J."/>
            <person name="Wang Q."/>
            <person name="Zhang B."/>
            <person name="Ji P."/>
            <person name="Sakyi L.B."/>
            <person name="Cui X."/>
            <person name="Yuan T."/>
            <person name="Jiang B."/>
            <person name="Yang W."/>
            <person name="Lam T.T.-Y."/>
            <person name="Chang Q."/>
            <person name="Ding S."/>
            <person name="Wang X."/>
            <person name="Zhu J."/>
            <person name="Ruan X."/>
            <person name="Zhao L."/>
            <person name="Wei J."/>
            <person name="Que T."/>
            <person name="Du C."/>
            <person name="Cheng J."/>
            <person name="Dai P."/>
            <person name="Han X."/>
            <person name="Huang E."/>
            <person name="Gao Y."/>
            <person name="Liu J."/>
            <person name="Shao H."/>
            <person name="Ye R."/>
            <person name="Li L."/>
            <person name="Wei W."/>
            <person name="Wang X."/>
            <person name="Wang C."/>
            <person name="Huo Q."/>
            <person name="Li W."/>
            <person name="Guo W."/>
            <person name="Chen H."/>
            <person name="Chen S."/>
            <person name="Zhou L."/>
            <person name="Zhou L."/>
            <person name="Ni X."/>
            <person name="Tian J."/>
            <person name="Zhou Y."/>
            <person name="Sheng Y."/>
            <person name="Liu T."/>
            <person name="Pan Y."/>
            <person name="Xia L."/>
            <person name="Li J."/>
            <person name="Zhao F."/>
            <person name="Cao W."/>
        </authorList>
    </citation>
    <scope>NUCLEOTIDE SEQUENCE</scope>
    <source>
        <strain evidence="2">Rmic-2018</strain>
        <tissue evidence="2">Larvae</tissue>
    </source>
</reference>
<accession>A0A9J6DQC6</accession>
<keyword evidence="3" id="KW-1185">Reference proteome</keyword>
<protein>
    <submittedName>
        <fullName evidence="2">Uncharacterized protein</fullName>
    </submittedName>
</protein>
<organism evidence="2 3">
    <name type="scientific">Rhipicephalus microplus</name>
    <name type="common">Cattle tick</name>
    <name type="synonym">Boophilus microplus</name>
    <dbReference type="NCBI Taxonomy" id="6941"/>
    <lineage>
        <taxon>Eukaryota</taxon>
        <taxon>Metazoa</taxon>
        <taxon>Ecdysozoa</taxon>
        <taxon>Arthropoda</taxon>
        <taxon>Chelicerata</taxon>
        <taxon>Arachnida</taxon>
        <taxon>Acari</taxon>
        <taxon>Parasitiformes</taxon>
        <taxon>Ixodida</taxon>
        <taxon>Ixodoidea</taxon>
        <taxon>Ixodidae</taxon>
        <taxon>Rhipicephalinae</taxon>
        <taxon>Rhipicephalus</taxon>
        <taxon>Boophilus</taxon>
    </lineage>
</organism>
<gene>
    <name evidence="2" type="ORF">HPB51_021750</name>
</gene>
<proteinExistence type="predicted"/>
<feature type="region of interest" description="Disordered" evidence="1">
    <location>
        <begin position="41"/>
        <end position="94"/>
    </location>
</feature>
<dbReference type="AlphaFoldDB" id="A0A9J6DQC6"/>
<feature type="compositionally biased region" description="Basic and acidic residues" evidence="1">
    <location>
        <begin position="79"/>
        <end position="94"/>
    </location>
</feature>
<evidence type="ECO:0000313" key="2">
    <source>
        <dbReference type="EMBL" id="KAH8024129.1"/>
    </source>
</evidence>
<dbReference type="EMBL" id="JABSTU010000008">
    <property type="protein sequence ID" value="KAH8024129.1"/>
    <property type="molecule type" value="Genomic_DNA"/>
</dbReference>